<organism evidence="6 7">
    <name type="scientific">Remersonia thermophila</name>
    <dbReference type="NCBI Taxonomy" id="72144"/>
    <lineage>
        <taxon>Eukaryota</taxon>
        <taxon>Fungi</taxon>
        <taxon>Dikarya</taxon>
        <taxon>Ascomycota</taxon>
        <taxon>Pezizomycotina</taxon>
        <taxon>Sordariomycetes</taxon>
        <taxon>Sordariomycetidae</taxon>
        <taxon>Sordariales</taxon>
        <taxon>Sordariales incertae sedis</taxon>
        <taxon>Remersonia</taxon>
    </lineage>
</organism>
<gene>
    <name evidence="6" type="ORF">VTJ83DRAFT_1310</name>
</gene>
<dbReference type="SMART" id="SM00248">
    <property type="entry name" value="ANK"/>
    <property type="match status" value="2"/>
</dbReference>
<evidence type="ECO:0000313" key="7">
    <source>
        <dbReference type="Proteomes" id="UP001600064"/>
    </source>
</evidence>
<dbReference type="InterPro" id="IPR057517">
    <property type="entry name" value="SsdA-like_C"/>
</dbReference>
<dbReference type="PROSITE" id="PS50297">
    <property type="entry name" value="ANK_REP_REGION"/>
    <property type="match status" value="1"/>
</dbReference>
<feature type="compositionally biased region" description="Polar residues" evidence="4">
    <location>
        <begin position="453"/>
        <end position="467"/>
    </location>
</feature>
<evidence type="ECO:0000256" key="4">
    <source>
        <dbReference type="SAM" id="MobiDB-lite"/>
    </source>
</evidence>
<proteinExistence type="predicted"/>
<feature type="compositionally biased region" description="Polar residues" evidence="4">
    <location>
        <begin position="485"/>
        <end position="516"/>
    </location>
</feature>
<dbReference type="EMBL" id="JAZGUE010000001">
    <property type="protein sequence ID" value="KAL2271939.1"/>
    <property type="molecule type" value="Genomic_DNA"/>
</dbReference>
<feature type="repeat" description="ANK" evidence="3">
    <location>
        <begin position="48"/>
        <end position="80"/>
    </location>
</feature>
<feature type="compositionally biased region" description="Polar residues" evidence="4">
    <location>
        <begin position="604"/>
        <end position="613"/>
    </location>
</feature>
<dbReference type="InterPro" id="IPR036770">
    <property type="entry name" value="Ankyrin_rpt-contain_sf"/>
</dbReference>
<feature type="region of interest" description="Disordered" evidence="4">
    <location>
        <begin position="485"/>
        <end position="538"/>
    </location>
</feature>
<comment type="caution">
    <text evidence="6">The sequence shown here is derived from an EMBL/GenBank/DDBJ whole genome shotgun (WGS) entry which is preliminary data.</text>
</comment>
<feature type="region of interest" description="Disordered" evidence="4">
    <location>
        <begin position="373"/>
        <end position="470"/>
    </location>
</feature>
<keyword evidence="7" id="KW-1185">Reference proteome</keyword>
<dbReference type="Pfam" id="PF12796">
    <property type="entry name" value="Ank_2"/>
    <property type="match status" value="1"/>
</dbReference>
<keyword evidence="1" id="KW-0677">Repeat</keyword>
<evidence type="ECO:0000313" key="6">
    <source>
        <dbReference type="EMBL" id="KAL2271939.1"/>
    </source>
</evidence>
<accession>A0ABR4DPB2</accession>
<dbReference type="InterPro" id="IPR051070">
    <property type="entry name" value="NF-kappa-B_inhibitor"/>
</dbReference>
<reference evidence="6 7" key="1">
    <citation type="journal article" date="2024" name="Commun. Biol.">
        <title>Comparative genomic analysis of thermophilic fungi reveals convergent evolutionary adaptations and gene losses.</title>
        <authorList>
            <person name="Steindorff A.S."/>
            <person name="Aguilar-Pontes M.V."/>
            <person name="Robinson A.J."/>
            <person name="Andreopoulos B."/>
            <person name="LaButti K."/>
            <person name="Kuo A."/>
            <person name="Mondo S."/>
            <person name="Riley R."/>
            <person name="Otillar R."/>
            <person name="Haridas S."/>
            <person name="Lipzen A."/>
            <person name="Grimwood J."/>
            <person name="Schmutz J."/>
            <person name="Clum A."/>
            <person name="Reid I.D."/>
            <person name="Moisan M.C."/>
            <person name="Butler G."/>
            <person name="Nguyen T.T.M."/>
            <person name="Dewar K."/>
            <person name="Conant G."/>
            <person name="Drula E."/>
            <person name="Henrissat B."/>
            <person name="Hansel C."/>
            <person name="Singer S."/>
            <person name="Hutchinson M.I."/>
            <person name="de Vries R.P."/>
            <person name="Natvig D.O."/>
            <person name="Powell A.J."/>
            <person name="Tsang A."/>
            <person name="Grigoriev I.V."/>
        </authorList>
    </citation>
    <scope>NUCLEOTIDE SEQUENCE [LARGE SCALE GENOMIC DNA]</scope>
    <source>
        <strain evidence="6 7">ATCC 22073</strain>
    </source>
</reference>
<evidence type="ECO:0000256" key="1">
    <source>
        <dbReference type="ARBA" id="ARBA00022737"/>
    </source>
</evidence>
<protein>
    <recommendedName>
        <fullName evidence="5">Single-strand DNA deaminase toxin A-like C-terminal domain-containing protein</fullName>
    </recommendedName>
</protein>
<dbReference type="PANTHER" id="PTHR46680:SF3">
    <property type="entry name" value="NF-KAPPA-B INHIBITOR CACTUS"/>
    <property type="match status" value="1"/>
</dbReference>
<dbReference type="RefSeq" id="XP_070870663.1">
    <property type="nucleotide sequence ID" value="XM_071007456.1"/>
</dbReference>
<evidence type="ECO:0000256" key="2">
    <source>
        <dbReference type="ARBA" id="ARBA00023043"/>
    </source>
</evidence>
<evidence type="ECO:0000256" key="3">
    <source>
        <dbReference type="PROSITE-ProRule" id="PRU00023"/>
    </source>
</evidence>
<name>A0ABR4DPB2_9PEZI</name>
<feature type="domain" description="Single-strand DNA deaminase toxin A-like C-terminal" evidence="5">
    <location>
        <begin position="189"/>
        <end position="253"/>
    </location>
</feature>
<dbReference type="Proteomes" id="UP001600064">
    <property type="component" value="Unassembled WGS sequence"/>
</dbReference>
<dbReference type="PANTHER" id="PTHR46680">
    <property type="entry name" value="NF-KAPPA-B INHIBITOR ALPHA"/>
    <property type="match status" value="1"/>
</dbReference>
<evidence type="ECO:0000259" key="5">
    <source>
        <dbReference type="Pfam" id="PF24120"/>
    </source>
</evidence>
<feature type="compositionally biased region" description="Polar residues" evidence="4">
    <location>
        <begin position="428"/>
        <end position="443"/>
    </location>
</feature>
<dbReference type="Pfam" id="PF24120">
    <property type="entry name" value="SsdA_C"/>
    <property type="match status" value="1"/>
</dbReference>
<dbReference type="PROSITE" id="PS50088">
    <property type="entry name" value="ANK_REPEAT"/>
    <property type="match status" value="1"/>
</dbReference>
<dbReference type="SUPFAM" id="SSF48403">
    <property type="entry name" value="Ankyrin repeat"/>
    <property type="match status" value="1"/>
</dbReference>
<dbReference type="Gene3D" id="1.25.40.20">
    <property type="entry name" value="Ankyrin repeat-containing domain"/>
    <property type="match status" value="1"/>
</dbReference>
<dbReference type="InterPro" id="IPR002110">
    <property type="entry name" value="Ankyrin_rpt"/>
</dbReference>
<keyword evidence="2 3" id="KW-0040">ANK repeat</keyword>
<sequence length="641" mass="70383">MDLAGERDRVAQGLSDLHLAVITGQIRQAANLLSRSDRARIVNEQDYEGTTPLMAAVLTGQLQMVRLLLQNGASTRIRDHQGKKAKHYTRASLFPRKVELYKRLGMPPTSPKQRSMLLAIGKLLRFPAALNSCRRDGRHHYSLAVFSKVHDTIGVLRPDSTFKVSKPNLEGATVGFIVSAAQPEVKTVAVSGWNAGLVQGPNVLDSCKYLELVRKFAGLLGFQIPITMRDNNGVHLPMHAGRFLASHVEKKLAVFWILATLKAVLCTTDLNRYHELREADIPKAWQEAWIFLDHSPCGNCWDFLGAIKETTGIRIYVETLPFLVGGIREGVAGCDKCSCDRCKKRFAKSQERAQLSPSESESDEDTVVADVTASAGPVRSGNRDTEAGLQPTTCSPPKRWRVFVDPLRGTAYGKPVGRPSDHLRGTVPNCSDQAPKQTSTQPATKPVDRSSRRLSSAGPSRPNQRHGQVNLHFVAQPRVRLSSLELNSGDSPDQCHGQTSTQPAARRTLQQPSGAENNLEARPSVGQKQKGKQPATRRTIQQSIAALNLQRYHFDGRALPPAGISTSDAVLLNNRERQGANEPAIARAVNTSMDKVNPRFRTASRGQTKSRAQSRTDERIQSRSAFARAVAYHRGLGSRGP</sequence>
<dbReference type="GeneID" id="98122100"/>
<feature type="region of interest" description="Disordered" evidence="4">
    <location>
        <begin position="600"/>
        <end position="621"/>
    </location>
</feature>